<keyword evidence="8" id="KW-0961">Cell wall biogenesis/degradation</keyword>
<dbReference type="AlphaFoldDB" id="A0A917HFX7"/>
<dbReference type="SUPFAM" id="SSF53448">
    <property type="entry name" value="Nucleotide-diphospho-sugar transferases"/>
    <property type="match status" value="1"/>
</dbReference>
<protein>
    <submittedName>
        <fullName evidence="10">Glycosyl transferase</fullName>
    </submittedName>
</protein>
<reference evidence="10" key="1">
    <citation type="journal article" date="2014" name="Int. J. Syst. Evol. Microbiol.">
        <title>Complete genome sequence of Corynebacterium casei LMG S-19264T (=DSM 44701T), isolated from a smear-ripened cheese.</title>
        <authorList>
            <consortium name="US DOE Joint Genome Institute (JGI-PGF)"/>
            <person name="Walter F."/>
            <person name="Albersmeier A."/>
            <person name="Kalinowski J."/>
            <person name="Ruckert C."/>
        </authorList>
    </citation>
    <scope>NUCLEOTIDE SEQUENCE</scope>
    <source>
        <strain evidence="10">CGMCC 1.12997</strain>
    </source>
</reference>
<feature type="transmembrane region" description="Helical" evidence="9">
    <location>
        <begin position="59"/>
        <end position="84"/>
    </location>
</feature>
<feature type="transmembrane region" description="Helical" evidence="9">
    <location>
        <begin position="374"/>
        <end position="392"/>
    </location>
</feature>
<dbReference type="Gene3D" id="3.90.550.10">
    <property type="entry name" value="Spore Coat Polysaccharide Biosynthesis Protein SpsA, Chain A"/>
    <property type="match status" value="1"/>
</dbReference>
<keyword evidence="3 10" id="KW-0808">Transferase</keyword>
<organism evidence="10 11">
    <name type="scientific">Edaphobacter dinghuensis</name>
    <dbReference type="NCBI Taxonomy" id="1560005"/>
    <lineage>
        <taxon>Bacteria</taxon>
        <taxon>Pseudomonadati</taxon>
        <taxon>Acidobacteriota</taxon>
        <taxon>Terriglobia</taxon>
        <taxon>Terriglobales</taxon>
        <taxon>Acidobacteriaceae</taxon>
        <taxon>Edaphobacter</taxon>
    </lineage>
</organism>
<keyword evidence="5 9" id="KW-1133">Transmembrane helix</keyword>
<dbReference type="Pfam" id="PF13641">
    <property type="entry name" value="Glyco_tranf_2_3"/>
    <property type="match status" value="1"/>
</dbReference>
<evidence type="ECO:0000256" key="9">
    <source>
        <dbReference type="SAM" id="Phobius"/>
    </source>
</evidence>
<comment type="caution">
    <text evidence="10">The sequence shown here is derived from an EMBL/GenBank/DDBJ whole genome shotgun (WGS) entry which is preliminary data.</text>
</comment>
<dbReference type="InterPro" id="IPR029044">
    <property type="entry name" value="Nucleotide-diphossugar_trans"/>
</dbReference>
<reference evidence="10" key="2">
    <citation type="submission" date="2020-09" db="EMBL/GenBank/DDBJ databases">
        <authorList>
            <person name="Sun Q."/>
            <person name="Zhou Y."/>
        </authorList>
    </citation>
    <scope>NUCLEOTIDE SEQUENCE</scope>
    <source>
        <strain evidence="10">CGMCC 1.12997</strain>
    </source>
</reference>
<gene>
    <name evidence="10" type="ORF">GCM10011585_21340</name>
</gene>
<evidence type="ECO:0000256" key="8">
    <source>
        <dbReference type="ARBA" id="ARBA00023316"/>
    </source>
</evidence>
<evidence type="ECO:0000313" key="11">
    <source>
        <dbReference type="Proteomes" id="UP000647241"/>
    </source>
</evidence>
<sequence>MNRVTLFWSSLLFSFFQAIPSTLALLVAPHGFGHYWKTHYADKTFEHLYRWNTFDTCMLIPYFIVMVILAFYGIHRYQLVWLYYKNRKNAAKWDEPPARFTEEELPFVTVQLPIFNEQFVVDRLCEAVCQLDYPRDRFEIQVLDDSTDETQNVAREIVERYASGAMGMPPQPIVYLHRTNRHGYKAGALDKGLDVAKGELVAIFDADFVPPPQWVRQVVHHFAEPGIGMVQTRWTHLNRNYSFLTQVEAILLDGHFVLEHGGRSRAGVFFNFNGTAGMWRRQTISEAGGWQHDTLTEDTDLSYRAQLVGWKFKYLQDVECPAELPIEMTAFKTQQARWAKGLIQTAKKVLPRVLKSDAPWHTKLEAWYHLTANISYPLMIVLSVLLMPAMIIRSWQGYLQMLLIDFPLFMASTMSVSTFYLVSQKELFPKAWHKRIFYVPFLLALGGIGLTITNTKAVMEALFGVKSAFARTPKYRVNKKGEKSQAKVYRKRLGIVPWIELGLGAYFAWTVWYAVSTENFFTVPFLLLFVFGYWYTGLLSLLQGRFERSSNAGQEMHEKPYPIGI</sequence>
<keyword evidence="4 9" id="KW-0812">Transmembrane</keyword>
<evidence type="ECO:0000256" key="7">
    <source>
        <dbReference type="ARBA" id="ARBA00023136"/>
    </source>
</evidence>
<feature type="transmembrane region" description="Helical" evidence="9">
    <location>
        <begin position="435"/>
        <end position="452"/>
    </location>
</feature>
<evidence type="ECO:0000256" key="6">
    <source>
        <dbReference type="ARBA" id="ARBA00023034"/>
    </source>
</evidence>
<dbReference type="PANTHER" id="PTHR32044">
    <property type="entry name" value="GLUCOMANNAN 4-BETA-MANNOSYLTRANSFERASE 9"/>
    <property type="match status" value="1"/>
</dbReference>
<accession>A0A917HFX7</accession>
<dbReference type="Proteomes" id="UP000647241">
    <property type="component" value="Unassembled WGS sequence"/>
</dbReference>
<evidence type="ECO:0000256" key="3">
    <source>
        <dbReference type="ARBA" id="ARBA00022679"/>
    </source>
</evidence>
<feature type="transmembrane region" description="Helical" evidence="9">
    <location>
        <begin position="521"/>
        <end position="542"/>
    </location>
</feature>
<dbReference type="GO" id="GO:0071555">
    <property type="term" value="P:cell wall organization"/>
    <property type="evidence" value="ECO:0007669"/>
    <property type="project" value="UniProtKB-KW"/>
</dbReference>
<dbReference type="PANTHER" id="PTHR32044:SF80">
    <property type="entry name" value="XYLOGLUCAN GLYCOSYLTRANSFERASE 2-RELATED"/>
    <property type="match status" value="1"/>
</dbReference>
<dbReference type="GO" id="GO:0016757">
    <property type="term" value="F:glycosyltransferase activity"/>
    <property type="evidence" value="ECO:0007669"/>
    <property type="project" value="UniProtKB-KW"/>
</dbReference>
<evidence type="ECO:0000256" key="1">
    <source>
        <dbReference type="ARBA" id="ARBA00004653"/>
    </source>
</evidence>
<keyword evidence="2" id="KW-0328">Glycosyltransferase</keyword>
<keyword evidence="7 9" id="KW-0472">Membrane</keyword>
<dbReference type="CDD" id="cd06437">
    <property type="entry name" value="CESA_CaSu_A2"/>
    <property type="match status" value="1"/>
</dbReference>
<name>A0A917HFX7_9BACT</name>
<feature type="transmembrane region" description="Helical" evidence="9">
    <location>
        <begin position="495"/>
        <end position="515"/>
    </location>
</feature>
<proteinExistence type="predicted"/>
<comment type="subcellular location">
    <subcellularLocation>
        <location evidence="1">Golgi apparatus membrane</location>
        <topology evidence="1">Multi-pass membrane protein</topology>
    </subcellularLocation>
</comment>
<dbReference type="FunFam" id="3.90.550.10:FF:000057">
    <property type="entry name" value="Glycosyltransferase-like protein, family 2"/>
    <property type="match status" value="1"/>
</dbReference>
<dbReference type="EMBL" id="BMGT01000002">
    <property type="protein sequence ID" value="GGG77906.1"/>
    <property type="molecule type" value="Genomic_DNA"/>
</dbReference>
<evidence type="ECO:0000256" key="2">
    <source>
        <dbReference type="ARBA" id="ARBA00022676"/>
    </source>
</evidence>
<keyword evidence="6" id="KW-0333">Golgi apparatus</keyword>
<evidence type="ECO:0000313" key="10">
    <source>
        <dbReference type="EMBL" id="GGG77906.1"/>
    </source>
</evidence>
<evidence type="ECO:0000256" key="4">
    <source>
        <dbReference type="ARBA" id="ARBA00022692"/>
    </source>
</evidence>
<keyword evidence="11" id="KW-1185">Reference proteome</keyword>
<evidence type="ECO:0000256" key="5">
    <source>
        <dbReference type="ARBA" id="ARBA00022989"/>
    </source>
</evidence>